<dbReference type="EMBL" id="CP106738">
    <property type="protein sequence ID" value="UXX84792.1"/>
    <property type="molecule type" value="Genomic_DNA"/>
</dbReference>
<evidence type="ECO:0000313" key="2">
    <source>
        <dbReference type="EMBL" id="UXX84792.1"/>
    </source>
</evidence>
<dbReference type="Proteomes" id="UP001064087">
    <property type="component" value="Chromosome"/>
</dbReference>
<dbReference type="PANTHER" id="PTHR14136:SF17">
    <property type="entry name" value="BTB_POZ DOMAIN-CONTAINING PROTEIN KCTD9"/>
    <property type="match status" value="1"/>
</dbReference>
<reference evidence="2" key="1">
    <citation type="submission" date="2022-10" db="EMBL/GenBank/DDBJ databases">
        <title>Roseovarius pelagicus sp. nov., isolated from Arctic seawater.</title>
        <authorList>
            <person name="Hong Y.W."/>
            <person name="Hwang C.Y."/>
        </authorList>
    </citation>
    <scope>NUCLEOTIDE SEQUENCE</scope>
    <source>
        <strain evidence="2">HL-MP18</strain>
    </source>
</reference>
<keyword evidence="1" id="KW-1133">Transmembrane helix</keyword>
<dbReference type="InterPro" id="IPR051082">
    <property type="entry name" value="Pentapeptide-BTB/POZ_domain"/>
</dbReference>
<keyword evidence="1" id="KW-0812">Transmembrane</keyword>
<dbReference type="PANTHER" id="PTHR14136">
    <property type="entry name" value="BTB_POZ DOMAIN-CONTAINING PROTEIN KCTD9"/>
    <property type="match status" value="1"/>
</dbReference>
<dbReference type="SUPFAM" id="SSF141571">
    <property type="entry name" value="Pentapeptide repeat-like"/>
    <property type="match status" value="1"/>
</dbReference>
<evidence type="ECO:0000256" key="1">
    <source>
        <dbReference type="SAM" id="Phobius"/>
    </source>
</evidence>
<dbReference type="RefSeq" id="WP_263048917.1">
    <property type="nucleotide sequence ID" value="NZ_CP106738.1"/>
</dbReference>
<protein>
    <submittedName>
        <fullName evidence="2">Pentapeptide repeat-containing protein</fullName>
    </submittedName>
</protein>
<proteinExistence type="predicted"/>
<feature type="transmembrane region" description="Helical" evidence="1">
    <location>
        <begin position="139"/>
        <end position="161"/>
    </location>
</feature>
<organism evidence="2 3">
    <name type="scientific">Roseovarius pelagicus</name>
    <dbReference type="NCBI Taxonomy" id="2980108"/>
    <lineage>
        <taxon>Bacteria</taxon>
        <taxon>Pseudomonadati</taxon>
        <taxon>Pseudomonadota</taxon>
        <taxon>Alphaproteobacteria</taxon>
        <taxon>Rhodobacterales</taxon>
        <taxon>Roseobacteraceae</taxon>
        <taxon>Roseovarius</taxon>
    </lineage>
</organism>
<name>A0ABY6DF65_9RHOB</name>
<keyword evidence="3" id="KW-1185">Reference proteome</keyword>
<sequence length="560" mass="60547">MNEPDSSSDPAEPVDLSRWNGRRLPVTFGMLVFGFGVAAGFLLAFSGYGLEDSAGLIVSIFLALIAVLLIVALILLFYRRRLWSGLFGRAEAQLELFAEPLSRVASGAAARDPKAATDAARDLLQLTFARYAWISTRRWLIAALTGLIAAMAALSGTALLFKQNQLIEVQSGLLTEQNVRIAEQTALLETQVELAEADRNAALAVEMTEIAALLGAALDRTEQADAGEGVARYVAVLDPDRDISQSLRMRIISASRASKPYRFLAPALRAYDTADKMRVASERRRDDLPLFYEGAAIGFRWQAATSGTDLIDRPASPERAQLLEIMTRSGLRALEGFNFFGLDLSFAYAEDMSLFGLSLQGAQLSYATFARAQILETDFGGASLENTRFDGARIQRSQFRSFTSETALGPYAGPDAYGPTFLAGASFVGAFLRDVDFAGASAITADFDGATLHGVSLAGTVLGGATFREAVLLDVDFAGAGLQSVEFDGAFVLREDFLDALNLAAAQGTFRADRYELEPSSIDALMQVDSAFQALAHTDIPEIEGDARVWRVKRVKPFEE</sequence>
<gene>
    <name evidence="2" type="ORF">N7U68_09205</name>
</gene>
<dbReference type="Gene3D" id="2.160.20.80">
    <property type="entry name" value="E3 ubiquitin-protein ligase SopA"/>
    <property type="match status" value="1"/>
</dbReference>
<keyword evidence="1" id="KW-0472">Membrane</keyword>
<dbReference type="InterPro" id="IPR001646">
    <property type="entry name" value="5peptide_repeat"/>
</dbReference>
<dbReference type="Pfam" id="PF00805">
    <property type="entry name" value="Pentapeptide"/>
    <property type="match status" value="1"/>
</dbReference>
<accession>A0ABY6DF65</accession>
<evidence type="ECO:0000313" key="3">
    <source>
        <dbReference type="Proteomes" id="UP001064087"/>
    </source>
</evidence>
<feature type="transmembrane region" description="Helical" evidence="1">
    <location>
        <begin position="54"/>
        <end position="78"/>
    </location>
</feature>
<feature type="transmembrane region" description="Helical" evidence="1">
    <location>
        <begin position="26"/>
        <end position="48"/>
    </location>
</feature>